<evidence type="ECO:0000313" key="2">
    <source>
        <dbReference type="EMBL" id="ORD96369.1"/>
    </source>
</evidence>
<keyword evidence="1" id="KW-0732">Signal</keyword>
<comment type="caution">
    <text evidence="2">The sequence shown here is derived from an EMBL/GenBank/DDBJ whole genome shotgun (WGS) entry which is preliminary data.</text>
</comment>
<proteinExistence type="predicted"/>
<keyword evidence="3" id="KW-1185">Reference proteome</keyword>
<name>A0A1X0Q994_9MICR</name>
<sequence>MVFISFLSKVILIVVFKANKYTTNDLESTLIFSSSSE</sequence>
<organism evidence="2 3">
    <name type="scientific">Hepatospora eriocheir</name>
    <dbReference type="NCBI Taxonomy" id="1081669"/>
    <lineage>
        <taxon>Eukaryota</taxon>
        <taxon>Fungi</taxon>
        <taxon>Fungi incertae sedis</taxon>
        <taxon>Microsporidia</taxon>
        <taxon>Hepatosporidae</taxon>
        <taxon>Hepatospora</taxon>
    </lineage>
</organism>
<feature type="chain" id="PRO_5013049367" evidence="1">
    <location>
        <begin position="19"/>
        <end position="37"/>
    </location>
</feature>
<accession>A0A1X0Q994</accession>
<reference evidence="2 3" key="1">
    <citation type="journal article" date="2017" name="Environ. Microbiol.">
        <title>Decay of the glycolytic pathway and adaptation to intranuclear parasitism within Enterocytozoonidae microsporidia.</title>
        <authorList>
            <person name="Wiredu Boakye D."/>
            <person name="Jaroenlak P."/>
            <person name="Prachumwat A."/>
            <person name="Williams T.A."/>
            <person name="Bateman K.S."/>
            <person name="Itsathitphaisarn O."/>
            <person name="Sritunyalucksana K."/>
            <person name="Paszkiewicz K.H."/>
            <person name="Moore K.A."/>
            <person name="Stentiford G.D."/>
            <person name="Williams B.A."/>
        </authorList>
    </citation>
    <scope>NUCLEOTIDE SEQUENCE [LARGE SCALE GENOMIC DNA]</scope>
    <source>
        <strain evidence="2 3">GB1</strain>
    </source>
</reference>
<protein>
    <submittedName>
        <fullName evidence="2">Uncharacterized protein</fullName>
    </submittedName>
</protein>
<evidence type="ECO:0000313" key="3">
    <source>
        <dbReference type="Proteomes" id="UP000192356"/>
    </source>
</evidence>
<evidence type="ECO:0000256" key="1">
    <source>
        <dbReference type="SAM" id="SignalP"/>
    </source>
</evidence>
<dbReference type="AlphaFoldDB" id="A0A1X0Q994"/>
<feature type="signal peptide" evidence="1">
    <location>
        <begin position="1"/>
        <end position="18"/>
    </location>
</feature>
<dbReference type="VEuPathDB" id="MicrosporidiaDB:HERIO_2771"/>
<gene>
    <name evidence="2" type="ORF">HERIO_2771</name>
</gene>
<dbReference type="EMBL" id="LVKB01000097">
    <property type="protein sequence ID" value="ORD96369.1"/>
    <property type="molecule type" value="Genomic_DNA"/>
</dbReference>
<dbReference type="Proteomes" id="UP000192356">
    <property type="component" value="Unassembled WGS sequence"/>
</dbReference>